<dbReference type="InterPro" id="IPR020846">
    <property type="entry name" value="MFS_dom"/>
</dbReference>
<evidence type="ECO:0000256" key="5">
    <source>
        <dbReference type="ARBA" id="ARBA00023251"/>
    </source>
</evidence>
<feature type="transmembrane region" description="Helical" evidence="6">
    <location>
        <begin position="9"/>
        <end position="28"/>
    </location>
</feature>
<feature type="transmembrane region" description="Helical" evidence="6">
    <location>
        <begin position="79"/>
        <end position="103"/>
    </location>
</feature>
<evidence type="ECO:0000256" key="2">
    <source>
        <dbReference type="ARBA" id="ARBA00022692"/>
    </source>
</evidence>
<accession>A0A561TRR6</accession>
<dbReference type="InterPro" id="IPR036259">
    <property type="entry name" value="MFS_trans_sf"/>
</dbReference>
<name>A0A561TRR6_9ACTN</name>
<sequence length="126" mass="13088">MPRVTARPVVVLMIVSLGVVLSSLDLFVANVALPSIATELRPGDLADLSWVLNAYAIVFAALLVPAGRIADRTGHRTGFLAGVVVFIVASAACAAATSVPMLIGFRAVQRSPCTGAGRTGRTTRTR</sequence>
<dbReference type="AlphaFoldDB" id="A0A561TRR6"/>
<dbReference type="PANTHER" id="PTHR42718">
    <property type="entry name" value="MAJOR FACILITATOR SUPERFAMILY MULTIDRUG TRANSPORTER MFSC"/>
    <property type="match status" value="1"/>
</dbReference>
<keyword evidence="4 6" id="KW-0472">Membrane</keyword>
<proteinExistence type="predicted"/>
<gene>
    <name evidence="8" type="ORF">FHX78_116820</name>
</gene>
<feature type="domain" description="Major facilitator superfamily (MFS) profile" evidence="7">
    <location>
        <begin position="11"/>
        <end position="126"/>
    </location>
</feature>
<keyword evidence="2 6" id="KW-0812">Transmembrane</keyword>
<dbReference type="SUPFAM" id="SSF103473">
    <property type="entry name" value="MFS general substrate transporter"/>
    <property type="match status" value="1"/>
</dbReference>
<dbReference type="GO" id="GO:0046677">
    <property type="term" value="P:response to antibiotic"/>
    <property type="evidence" value="ECO:0007669"/>
    <property type="project" value="UniProtKB-KW"/>
</dbReference>
<evidence type="ECO:0000256" key="6">
    <source>
        <dbReference type="SAM" id="Phobius"/>
    </source>
</evidence>
<dbReference type="PANTHER" id="PTHR42718:SF48">
    <property type="entry name" value="CONSERVED TWO-DOMAIN MEMBRANE PROTEIN-RELATED"/>
    <property type="match status" value="1"/>
</dbReference>
<keyword evidence="9" id="KW-1185">Reference proteome</keyword>
<evidence type="ECO:0000256" key="3">
    <source>
        <dbReference type="ARBA" id="ARBA00022989"/>
    </source>
</evidence>
<feature type="transmembrane region" description="Helical" evidence="6">
    <location>
        <begin position="48"/>
        <end position="67"/>
    </location>
</feature>
<dbReference type="Proteomes" id="UP000316603">
    <property type="component" value="Unassembled WGS sequence"/>
</dbReference>
<dbReference type="GO" id="GO:0022857">
    <property type="term" value="F:transmembrane transporter activity"/>
    <property type="evidence" value="ECO:0007669"/>
    <property type="project" value="InterPro"/>
</dbReference>
<evidence type="ECO:0000256" key="1">
    <source>
        <dbReference type="ARBA" id="ARBA00004651"/>
    </source>
</evidence>
<dbReference type="Gene3D" id="1.20.1720.10">
    <property type="entry name" value="Multidrug resistance protein D"/>
    <property type="match status" value="1"/>
</dbReference>
<dbReference type="Pfam" id="PF07690">
    <property type="entry name" value="MFS_1"/>
    <property type="match status" value="1"/>
</dbReference>
<keyword evidence="5" id="KW-0046">Antibiotic resistance</keyword>
<protein>
    <submittedName>
        <fullName evidence="8">MFS transporter</fullName>
    </submittedName>
</protein>
<comment type="caution">
    <text evidence="8">The sequence shown here is derived from an EMBL/GenBank/DDBJ whole genome shotgun (WGS) entry which is preliminary data.</text>
</comment>
<evidence type="ECO:0000256" key="4">
    <source>
        <dbReference type="ARBA" id="ARBA00023136"/>
    </source>
</evidence>
<comment type="subcellular location">
    <subcellularLocation>
        <location evidence="1">Cell membrane</location>
        <topology evidence="1">Multi-pass membrane protein</topology>
    </subcellularLocation>
</comment>
<dbReference type="InterPro" id="IPR011701">
    <property type="entry name" value="MFS"/>
</dbReference>
<evidence type="ECO:0000313" key="9">
    <source>
        <dbReference type="Proteomes" id="UP000316603"/>
    </source>
</evidence>
<evidence type="ECO:0000313" key="8">
    <source>
        <dbReference type="EMBL" id="TWF89777.1"/>
    </source>
</evidence>
<dbReference type="OrthoDB" id="7375466at2"/>
<reference evidence="8 9" key="1">
    <citation type="submission" date="2019-06" db="EMBL/GenBank/DDBJ databases">
        <title>Sequencing the genomes of 1000 actinobacteria strains.</title>
        <authorList>
            <person name="Klenk H.-P."/>
        </authorList>
    </citation>
    <scope>NUCLEOTIDE SEQUENCE [LARGE SCALE GENOMIC DNA]</scope>
    <source>
        <strain evidence="8 9">DSM 41695</strain>
    </source>
</reference>
<dbReference type="EMBL" id="VIWV01000001">
    <property type="protein sequence ID" value="TWF89777.1"/>
    <property type="molecule type" value="Genomic_DNA"/>
</dbReference>
<dbReference type="GO" id="GO:0005886">
    <property type="term" value="C:plasma membrane"/>
    <property type="evidence" value="ECO:0007669"/>
    <property type="project" value="UniProtKB-SubCell"/>
</dbReference>
<organism evidence="8 9">
    <name type="scientific">Streptomyces capillispiralis</name>
    <dbReference type="NCBI Taxonomy" id="68182"/>
    <lineage>
        <taxon>Bacteria</taxon>
        <taxon>Bacillati</taxon>
        <taxon>Actinomycetota</taxon>
        <taxon>Actinomycetes</taxon>
        <taxon>Kitasatosporales</taxon>
        <taxon>Streptomycetaceae</taxon>
        <taxon>Streptomyces</taxon>
    </lineage>
</organism>
<dbReference type="PROSITE" id="PS50850">
    <property type="entry name" value="MFS"/>
    <property type="match status" value="1"/>
</dbReference>
<dbReference type="RefSeq" id="WP_145871256.1">
    <property type="nucleotide sequence ID" value="NZ_BNCE01000012.1"/>
</dbReference>
<keyword evidence="3 6" id="KW-1133">Transmembrane helix</keyword>
<evidence type="ECO:0000259" key="7">
    <source>
        <dbReference type="PROSITE" id="PS50850"/>
    </source>
</evidence>